<evidence type="ECO:0000256" key="1">
    <source>
        <dbReference type="ARBA" id="ARBA00043967"/>
    </source>
</evidence>
<dbReference type="PANTHER" id="PTHR43575:SF1">
    <property type="entry name" value="PROTEIN ABCI7, CHLOROPLASTIC"/>
    <property type="match status" value="1"/>
</dbReference>
<evidence type="ECO:0000313" key="3">
    <source>
        <dbReference type="EMBL" id="MBU5437287.1"/>
    </source>
</evidence>
<dbReference type="Pfam" id="PF01458">
    <property type="entry name" value="SUFBD_core"/>
    <property type="match status" value="1"/>
</dbReference>
<dbReference type="Proteomes" id="UP000749471">
    <property type="component" value="Unassembled WGS sequence"/>
</dbReference>
<gene>
    <name evidence="3" type="primary">sufD</name>
    <name evidence="3" type="ORF">KQI42_04655</name>
</gene>
<reference evidence="3 4" key="1">
    <citation type="submission" date="2021-06" db="EMBL/GenBank/DDBJ databases">
        <authorList>
            <person name="Sun Q."/>
            <person name="Li D."/>
        </authorList>
    </citation>
    <scope>NUCLEOTIDE SEQUENCE [LARGE SCALE GENOMIC DNA]</scope>
    <source>
        <strain evidence="3 4">MSJ-40</strain>
    </source>
</reference>
<dbReference type="NCBIfam" id="TIGR01981">
    <property type="entry name" value="sufD"/>
    <property type="match status" value="1"/>
</dbReference>
<dbReference type="EMBL" id="JAHLPM010000003">
    <property type="protein sequence ID" value="MBU5437287.1"/>
    <property type="molecule type" value="Genomic_DNA"/>
</dbReference>
<protein>
    <submittedName>
        <fullName evidence="3">Fe-S cluster assembly protein SufD</fullName>
    </submittedName>
</protein>
<dbReference type="PANTHER" id="PTHR43575">
    <property type="entry name" value="PROTEIN ABCI7, CHLOROPLASTIC"/>
    <property type="match status" value="1"/>
</dbReference>
<comment type="similarity">
    <text evidence="1">Belongs to the iron-sulfur cluster assembly SufBD family.</text>
</comment>
<organism evidence="3 4">
    <name type="scientific">Tissierella simiarum</name>
    <dbReference type="NCBI Taxonomy" id="2841534"/>
    <lineage>
        <taxon>Bacteria</taxon>
        <taxon>Bacillati</taxon>
        <taxon>Bacillota</taxon>
        <taxon>Tissierellia</taxon>
        <taxon>Tissierellales</taxon>
        <taxon>Tissierellaceae</taxon>
        <taxon>Tissierella</taxon>
    </lineage>
</organism>
<feature type="domain" description="SUF system FeS cluster assembly SufBD core" evidence="2">
    <location>
        <begin position="89"/>
        <end position="318"/>
    </location>
</feature>
<dbReference type="InterPro" id="IPR055346">
    <property type="entry name" value="Fe-S_cluster_assembly_SufBD"/>
</dbReference>
<keyword evidence="4" id="KW-1185">Reference proteome</keyword>
<evidence type="ECO:0000259" key="2">
    <source>
        <dbReference type="Pfam" id="PF01458"/>
    </source>
</evidence>
<accession>A0ABS6E306</accession>
<dbReference type="InterPro" id="IPR000825">
    <property type="entry name" value="SUF_FeS_clus_asmbl_SufBD_core"/>
</dbReference>
<name>A0ABS6E306_9FIRM</name>
<proteinExistence type="inferred from homology"/>
<dbReference type="RefSeq" id="WP_216517250.1">
    <property type="nucleotide sequence ID" value="NZ_JAHLPM010000003.1"/>
</dbReference>
<evidence type="ECO:0000313" key="4">
    <source>
        <dbReference type="Proteomes" id="UP000749471"/>
    </source>
</evidence>
<comment type="caution">
    <text evidence="3">The sequence shown here is derived from an EMBL/GenBank/DDBJ whole genome shotgun (WGS) entry which is preliminary data.</text>
</comment>
<sequence length="354" mass="40381">MYWKEIEQKTIFPNQMLKYNKNIILNTSFDSVKSRNEELDTKYSDYLKIDNHIFGEKFLKLSKDLINTGFIIDVPVDSTKNKVEIAFDIDNENPVILDHNLILCKENSHTDIYINYKDDGEVNGFHNGFTKIYIEKGSKVNIYRIQDYSKNTTNFDTNIAFVEENAELTIIDIQLGSSLKGVSYDVELEGDNSICEIKTIYIGTENDIMDFNYNIKFLGKKTRGHIESKGALSHKAKKSFKSSINFIKGCQKASGGESEYVTLLDKEVKAHSIPILLCTEDDVVGEHAASAGQIDENKMFYLMSRGLDKDTAKILVVESSFEPILEYLPDKLMREEIGKRVRKILEGGKSENRL</sequence>
<dbReference type="InterPro" id="IPR011542">
    <property type="entry name" value="SUF_FeS_clus_asmbl_SufD"/>
</dbReference>